<reference evidence="9 10" key="1">
    <citation type="journal article" date="2015" name="Nature">
        <title>rRNA introns, odd ribosomes, and small enigmatic genomes across a large radiation of phyla.</title>
        <authorList>
            <person name="Brown C.T."/>
            <person name="Hug L.A."/>
            <person name="Thomas B.C."/>
            <person name="Sharon I."/>
            <person name="Castelle C.J."/>
            <person name="Singh A."/>
            <person name="Wilkins M.J."/>
            <person name="Williams K.H."/>
            <person name="Banfield J.F."/>
        </authorList>
    </citation>
    <scope>NUCLEOTIDE SEQUENCE [LARGE SCALE GENOMIC DNA]</scope>
</reference>
<proteinExistence type="inferred from homology"/>
<gene>
    <name evidence="7" type="primary">recO</name>
    <name evidence="9" type="ORF">UV09_C0005G0007</name>
</gene>
<evidence type="ECO:0000256" key="7">
    <source>
        <dbReference type="HAMAP-Rule" id="MF_00201"/>
    </source>
</evidence>
<name>A0A0G0ZFH0_9BACT</name>
<dbReference type="AlphaFoldDB" id="A0A0G0ZFH0"/>
<keyword evidence="5 7" id="KW-0234">DNA repair</keyword>
<dbReference type="HAMAP" id="MF_00201">
    <property type="entry name" value="RecO"/>
    <property type="match status" value="1"/>
</dbReference>
<protein>
    <recommendedName>
        <fullName evidence="2 7">DNA repair protein RecO</fullName>
    </recommendedName>
    <alternativeName>
        <fullName evidence="6 7">Recombination protein O</fullName>
    </alternativeName>
</protein>
<sequence>MRKFYTADSIVIRKMKLGEADVRLTVLTLEYGRIIVKAPGLRKITSRRSPYLDLFNYVKLFITEGRAFQIISDIEPFESFNYLRQKLQRIGMAYKLSEVCDRLLPENEPYPEIFNRLLFSLRLLNKPESDPEKTADIFCLDLLKRLGFLPRETHLEGNKLNMMLEEVMEKQIKSLTLLTKIGRSLR</sequence>
<evidence type="ECO:0000256" key="1">
    <source>
        <dbReference type="ARBA" id="ARBA00007452"/>
    </source>
</evidence>
<dbReference type="InterPro" id="IPR042242">
    <property type="entry name" value="RecO_C"/>
</dbReference>
<dbReference type="GO" id="GO:0006302">
    <property type="term" value="P:double-strand break repair"/>
    <property type="evidence" value="ECO:0007669"/>
    <property type="project" value="TreeGrafter"/>
</dbReference>
<evidence type="ECO:0000259" key="8">
    <source>
        <dbReference type="Pfam" id="PF11967"/>
    </source>
</evidence>
<accession>A0A0G0ZFH0</accession>
<dbReference type="PANTHER" id="PTHR33991">
    <property type="entry name" value="DNA REPAIR PROTEIN RECO"/>
    <property type="match status" value="1"/>
</dbReference>
<dbReference type="Gene3D" id="2.40.50.140">
    <property type="entry name" value="Nucleic acid-binding proteins"/>
    <property type="match status" value="1"/>
</dbReference>
<dbReference type="Proteomes" id="UP000034320">
    <property type="component" value="Unassembled WGS sequence"/>
</dbReference>
<organism evidence="9 10">
    <name type="scientific">Candidatus Gottesmanbacteria bacterium GW2011_GWA2_42_18</name>
    <dbReference type="NCBI Taxonomy" id="1618442"/>
    <lineage>
        <taxon>Bacteria</taxon>
        <taxon>Candidatus Gottesmaniibacteriota</taxon>
    </lineage>
</organism>
<evidence type="ECO:0000256" key="2">
    <source>
        <dbReference type="ARBA" id="ARBA00021310"/>
    </source>
</evidence>
<evidence type="ECO:0000313" key="9">
    <source>
        <dbReference type="EMBL" id="KKS47429.1"/>
    </source>
</evidence>
<evidence type="ECO:0000313" key="10">
    <source>
        <dbReference type="Proteomes" id="UP000034320"/>
    </source>
</evidence>
<dbReference type="NCBIfam" id="TIGR00613">
    <property type="entry name" value="reco"/>
    <property type="match status" value="1"/>
</dbReference>
<dbReference type="InterPro" id="IPR003717">
    <property type="entry name" value="RecO"/>
</dbReference>
<keyword evidence="3 7" id="KW-0227">DNA damage</keyword>
<evidence type="ECO:0000256" key="6">
    <source>
        <dbReference type="ARBA" id="ARBA00033409"/>
    </source>
</evidence>
<dbReference type="InterPro" id="IPR022572">
    <property type="entry name" value="DNA_rep/recomb_RecO_N"/>
</dbReference>
<feature type="domain" description="DNA replication/recombination mediator RecO N-terminal" evidence="8">
    <location>
        <begin position="1"/>
        <end position="80"/>
    </location>
</feature>
<dbReference type="SUPFAM" id="SSF50249">
    <property type="entry name" value="Nucleic acid-binding proteins"/>
    <property type="match status" value="1"/>
</dbReference>
<comment type="similarity">
    <text evidence="1 7">Belongs to the RecO family.</text>
</comment>
<dbReference type="Gene3D" id="1.20.1440.120">
    <property type="entry name" value="Recombination protein O, C-terminal domain"/>
    <property type="match status" value="1"/>
</dbReference>
<dbReference type="InterPro" id="IPR012340">
    <property type="entry name" value="NA-bd_OB-fold"/>
</dbReference>
<dbReference type="Pfam" id="PF02565">
    <property type="entry name" value="RecO_C"/>
    <property type="match status" value="1"/>
</dbReference>
<dbReference type="EMBL" id="LCDD01000005">
    <property type="protein sequence ID" value="KKS47429.1"/>
    <property type="molecule type" value="Genomic_DNA"/>
</dbReference>
<evidence type="ECO:0000256" key="4">
    <source>
        <dbReference type="ARBA" id="ARBA00023172"/>
    </source>
</evidence>
<keyword evidence="4 7" id="KW-0233">DNA recombination</keyword>
<dbReference type="GO" id="GO:0043590">
    <property type="term" value="C:bacterial nucleoid"/>
    <property type="evidence" value="ECO:0007669"/>
    <property type="project" value="TreeGrafter"/>
</dbReference>
<dbReference type="GO" id="GO:0006310">
    <property type="term" value="P:DNA recombination"/>
    <property type="evidence" value="ECO:0007669"/>
    <property type="project" value="UniProtKB-UniRule"/>
</dbReference>
<comment type="function">
    <text evidence="7">Involved in DNA repair and RecF pathway recombination.</text>
</comment>
<comment type="caution">
    <text evidence="9">The sequence shown here is derived from an EMBL/GenBank/DDBJ whole genome shotgun (WGS) entry which is preliminary data.</text>
</comment>
<dbReference type="PANTHER" id="PTHR33991:SF1">
    <property type="entry name" value="DNA REPAIR PROTEIN RECO"/>
    <property type="match status" value="1"/>
</dbReference>
<dbReference type="Pfam" id="PF11967">
    <property type="entry name" value="RecO_N"/>
    <property type="match status" value="1"/>
</dbReference>
<evidence type="ECO:0000256" key="5">
    <source>
        <dbReference type="ARBA" id="ARBA00023204"/>
    </source>
</evidence>
<dbReference type="InterPro" id="IPR037278">
    <property type="entry name" value="ARFGAP/RecO"/>
</dbReference>
<evidence type="ECO:0000256" key="3">
    <source>
        <dbReference type="ARBA" id="ARBA00022763"/>
    </source>
</evidence>
<dbReference type="SUPFAM" id="SSF57863">
    <property type="entry name" value="ArfGap/RecO-like zinc finger"/>
    <property type="match status" value="1"/>
</dbReference>